<name>A0A150SFH0_SORCE</name>
<evidence type="ECO:0000313" key="3">
    <source>
        <dbReference type="Proteomes" id="UP000075635"/>
    </source>
</evidence>
<reference evidence="2 3" key="1">
    <citation type="submission" date="2014-02" db="EMBL/GenBank/DDBJ databases">
        <title>The small core and large imbalanced accessory genome model reveals a collaborative survival strategy of Sorangium cellulosum strains in nature.</title>
        <authorList>
            <person name="Han K."/>
            <person name="Peng R."/>
            <person name="Blom J."/>
            <person name="Li Y.-Z."/>
        </authorList>
    </citation>
    <scope>NUCLEOTIDE SEQUENCE [LARGE SCALE GENOMIC DNA]</scope>
    <source>
        <strain evidence="2 3">So0011-07</strain>
    </source>
</reference>
<protein>
    <recommendedName>
        <fullName evidence="4">Secreted protein</fullName>
    </recommendedName>
</protein>
<dbReference type="AlphaFoldDB" id="A0A150SFH0"/>
<organism evidence="2 3">
    <name type="scientific">Sorangium cellulosum</name>
    <name type="common">Polyangium cellulosum</name>
    <dbReference type="NCBI Taxonomy" id="56"/>
    <lineage>
        <taxon>Bacteria</taxon>
        <taxon>Pseudomonadati</taxon>
        <taxon>Myxococcota</taxon>
        <taxon>Polyangia</taxon>
        <taxon>Polyangiales</taxon>
        <taxon>Polyangiaceae</taxon>
        <taxon>Sorangium</taxon>
    </lineage>
</organism>
<dbReference type="Proteomes" id="UP000075635">
    <property type="component" value="Unassembled WGS sequence"/>
</dbReference>
<dbReference type="EMBL" id="JEMB01001045">
    <property type="protein sequence ID" value="KYF91222.1"/>
    <property type="molecule type" value="Genomic_DNA"/>
</dbReference>
<evidence type="ECO:0000256" key="1">
    <source>
        <dbReference type="SAM" id="SignalP"/>
    </source>
</evidence>
<feature type="signal peptide" evidence="1">
    <location>
        <begin position="1"/>
        <end position="27"/>
    </location>
</feature>
<sequence length="265" mass="28266">MKLHFTRITAACLAGGAALLVASAASAQVRAPDTDWRRHDRSSVHNSERYGSPQSFAFEVRFGAYSPEVDEEFSGGGTGPYATTFGDGPQFYFGLELDWLPLRIPYVGAIGPGLGWGYTSASDKGFVAGTADRSAEDTSLTVMPMHLSAVARFDELMRKTGIPFVPYAKAGLGMGLWYAGKASGTAEHEGVAGEGITWGTHLALGGALALNWLDRRSASQLDESTGINHTYLFGEWMYANLDGLGSSPQMHVGTSTWVLGLALDM</sequence>
<keyword evidence="1" id="KW-0732">Signal</keyword>
<evidence type="ECO:0008006" key="4">
    <source>
        <dbReference type="Google" id="ProtNLM"/>
    </source>
</evidence>
<comment type="caution">
    <text evidence="2">The sequence shown here is derived from an EMBL/GenBank/DDBJ whole genome shotgun (WGS) entry which is preliminary data.</text>
</comment>
<gene>
    <name evidence="2" type="ORF">BE17_23945</name>
</gene>
<proteinExistence type="predicted"/>
<accession>A0A150SFH0</accession>
<feature type="chain" id="PRO_5007568888" description="Secreted protein" evidence="1">
    <location>
        <begin position="28"/>
        <end position="265"/>
    </location>
</feature>
<dbReference type="NCBIfam" id="NF040596">
    <property type="entry name" value="MXAN_2562_fam"/>
    <property type="match status" value="1"/>
</dbReference>
<evidence type="ECO:0000313" key="2">
    <source>
        <dbReference type="EMBL" id="KYF91222.1"/>
    </source>
</evidence>